<feature type="transmembrane region" description="Helical" evidence="12">
    <location>
        <begin position="358"/>
        <end position="378"/>
    </location>
</feature>
<dbReference type="GO" id="GO:0016020">
    <property type="term" value="C:membrane"/>
    <property type="evidence" value="ECO:0007669"/>
    <property type="project" value="InterPro"/>
</dbReference>
<feature type="transmembrane region" description="Helical" evidence="12">
    <location>
        <begin position="131"/>
        <end position="152"/>
    </location>
</feature>
<feature type="transmembrane region" description="Helical" evidence="12">
    <location>
        <begin position="172"/>
        <end position="194"/>
    </location>
</feature>
<comment type="subcellular location">
    <subcellularLocation>
        <location evidence="1">Endomembrane system</location>
        <topology evidence="1">Multi-pass membrane protein</topology>
    </subcellularLocation>
</comment>
<evidence type="ECO:0000256" key="12">
    <source>
        <dbReference type="SAM" id="Phobius"/>
    </source>
</evidence>
<reference evidence="15 16" key="1">
    <citation type="journal article" date="2018" name="Sci. Rep.">
        <title>Comparative analysis of the Pocillopora damicornis genome highlights role of immune system in coral evolution.</title>
        <authorList>
            <person name="Cunning R."/>
            <person name="Bay R.A."/>
            <person name="Gillette P."/>
            <person name="Baker A.C."/>
            <person name="Traylor-Knowles N."/>
        </authorList>
    </citation>
    <scope>NUCLEOTIDE SEQUENCE [LARGE SCALE GENOMIC DNA]</scope>
    <source>
        <strain evidence="15">RSMAS</strain>
        <tissue evidence="15">Whole animal</tissue>
    </source>
</reference>
<feature type="compositionally biased region" description="Polar residues" evidence="11">
    <location>
        <begin position="33"/>
        <end position="42"/>
    </location>
</feature>
<dbReference type="CDD" id="cd18599">
    <property type="entry name" value="ABC_6TM_MRP5_8_9_D2"/>
    <property type="match status" value="1"/>
</dbReference>
<dbReference type="FunFam" id="3.40.50.300:FF:000997">
    <property type="entry name" value="Multidrug resistance-associated protein 1"/>
    <property type="match status" value="1"/>
</dbReference>
<dbReference type="InterPro" id="IPR036640">
    <property type="entry name" value="ABC1_TM_sf"/>
</dbReference>
<keyword evidence="7" id="KW-0067">ATP-binding</keyword>
<evidence type="ECO:0000256" key="10">
    <source>
        <dbReference type="ARBA" id="ARBA00023180"/>
    </source>
</evidence>
<evidence type="ECO:0000256" key="11">
    <source>
        <dbReference type="SAM" id="MobiDB-lite"/>
    </source>
</evidence>
<comment type="caution">
    <text evidence="15">The sequence shown here is derived from an EMBL/GenBank/DDBJ whole genome shotgun (WGS) entry which is preliminary data.</text>
</comment>
<sequence length="1360" mass="152037">MASEESNDAHISTDQGQSPSNSRSPDEPELPSVQFTNDTAKQNKPVENPSKPAIDEAGFLSLMFLTWATPVIRKGFKGSLELEDFDKISPYESAEVNFKRGIRLWNEEVKERGLDNASIVRVVGRGVKTRIFFGIFFLISSQLISFLGPAIFVRNILEYIEEKDSSSRLEGIGWVIGLLLAEVGRSVFLSMSFFTNTRTGTRARAMILTMVYNKVSRLRNVGDRSIGEFVNLCASDADRVYQGVALCSFVFGFPVVITCTIIYTVIYIGPSALIGCGIFLLFFPIQAVIGKLQGKFRTKVVKVSDQRERKHLMKSAFLQGLNISMALIVPTIATVATFSVHVATGKNLTTSQAFTVTTLFNVLVFSLAILPFGIRSLAEGRIALKRLRSLMVMEELQPFVERPADPQVSLSISGATFAWDKVHSNEVKEQNGEGAEKAGQDGLKLLEEGRDNTTKKGSKQGGPRGRGPVEVRTTLESTLFDIDLTVNKMRIQKGNVTIGGSIAYVAQQAWIMNATVKENILLGKPYNDSRYKTARFACSLEQDLKILPNGDETEIGERGINLSGGQKQRISLARALYYDMDIYLLDDPLSAVDAHVGQHIFKHCIKGALWNKTIIFATHQLQYLSQCDVVLYMKSGKIAERGTYEELIRNNGDAFLPTPDAQQKPDSPTTPLSPDGIRKLVERTLSVGQRNNSTRDSFTDGNFEPFKLNNRISRRSRGSAKRRSSKKSGLEVEAAARREVDEKERRQQAGKLIQQEDRAEGAVTFQTYKIYMKSAGGYCIFLFLMLFVTACLCGQLFIDTWLGIWLNAASEQKFLNITPEKSGIIAGNPTNNFYIMVYTLSAVGFFLGILIKSYLMVHFTLKSSSHLHDKVFHKVCRAPMAFFDTTPTGRILNRFSKDLDEIDIHLPFNVDASSLNIVRIFISIGMIATVFPWFLLGLAPLVVVFILINVVFNRSSRQLKRMDGITRSPIYSHITATVQGLSTLHAYNKMTEFNAAFKRYLDQNTRPFFMFFCAQRWLAVRLDMLTICIVGIAGLMVVLIKGTLPPAFLGLVLTYSLRMTSLLQFTVRQVAETEARFTSVERISYYIRSVPSEAELEIPDRKPAPDWPNGGVIKMSGVKMRYRDGLPLVLDDITFEIRTCEKIGIVGRTGSGKSSLGVLLWRLVEPEQGSMHIDDVDIRQIGLEDLRSRISIIPQDPVLFVGTVRYNLDPFKEHSDNEIWTALERAHLRETVDSLPAQLMAPVSENGENFSVGERQLICMARALLRNSKILLLDEATASIDPETDSKIQDTIRESFKHCTLLTIAHRLHTVMDSDRILVMDHGKIAEFDTPAALLANPDSSFSKLVKAMEISEEDHYLVE</sequence>
<dbReference type="GO" id="GO:0140359">
    <property type="term" value="F:ABC-type transporter activity"/>
    <property type="evidence" value="ECO:0007669"/>
    <property type="project" value="InterPro"/>
</dbReference>
<feature type="compositionally biased region" description="Basic and acidic residues" evidence="11">
    <location>
        <begin position="728"/>
        <end position="747"/>
    </location>
</feature>
<dbReference type="GO" id="GO:0016887">
    <property type="term" value="F:ATP hydrolysis activity"/>
    <property type="evidence" value="ECO:0007669"/>
    <property type="project" value="InterPro"/>
</dbReference>
<feature type="transmembrane region" description="Helical" evidence="12">
    <location>
        <begin position="833"/>
        <end position="855"/>
    </location>
</feature>
<feature type="transmembrane region" description="Helical" evidence="12">
    <location>
        <begin position="272"/>
        <end position="289"/>
    </location>
</feature>
<feature type="domain" description="ABC transmembrane type-1" evidence="14">
    <location>
        <begin position="782"/>
        <end position="1075"/>
    </location>
</feature>
<protein>
    <recommendedName>
        <fullName evidence="17">Multidrug resistance-associated protein 5</fullName>
    </recommendedName>
</protein>
<evidence type="ECO:0000256" key="5">
    <source>
        <dbReference type="ARBA" id="ARBA00022737"/>
    </source>
</evidence>
<keyword evidence="16" id="KW-1185">Reference proteome</keyword>
<dbReference type="Pfam" id="PF00664">
    <property type="entry name" value="ABC_membrane"/>
    <property type="match status" value="2"/>
</dbReference>
<dbReference type="CDD" id="cd18592">
    <property type="entry name" value="ABC_6TM_MRP5_8_9_D1"/>
    <property type="match status" value="1"/>
</dbReference>
<feature type="domain" description="ABC transporter" evidence="13">
    <location>
        <begin position="422"/>
        <end position="660"/>
    </location>
</feature>
<dbReference type="PANTHER" id="PTHR24223:SF447">
    <property type="entry name" value="MULTIDRUG RESISTANCE-ASSOCIATED PROTEIN 5"/>
    <property type="match status" value="1"/>
</dbReference>
<feature type="transmembrane region" description="Helical" evidence="12">
    <location>
        <begin position="775"/>
        <end position="798"/>
    </location>
</feature>
<organism evidence="15 16">
    <name type="scientific">Pocillopora damicornis</name>
    <name type="common">Cauliflower coral</name>
    <name type="synonym">Millepora damicornis</name>
    <dbReference type="NCBI Taxonomy" id="46731"/>
    <lineage>
        <taxon>Eukaryota</taxon>
        <taxon>Metazoa</taxon>
        <taxon>Cnidaria</taxon>
        <taxon>Anthozoa</taxon>
        <taxon>Hexacorallia</taxon>
        <taxon>Scleractinia</taxon>
        <taxon>Astrocoeniina</taxon>
        <taxon>Pocilloporidae</taxon>
        <taxon>Pocillopora</taxon>
    </lineage>
</organism>
<evidence type="ECO:0000313" key="15">
    <source>
        <dbReference type="EMBL" id="RMX50857.1"/>
    </source>
</evidence>
<keyword evidence="3" id="KW-0813">Transport</keyword>
<feature type="region of interest" description="Disordered" evidence="11">
    <location>
        <begin position="447"/>
        <end position="470"/>
    </location>
</feature>
<feature type="compositionally biased region" description="Polar residues" evidence="11">
    <location>
        <begin position="660"/>
        <end position="672"/>
    </location>
</feature>
<dbReference type="InterPro" id="IPR027417">
    <property type="entry name" value="P-loop_NTPase"/>
</dbReference>
<dbReference type="CDD" id="cd03250">
    <property type="entry name" value="ABCC_MRP_domain1"/>
    <property type="match status" value="1"/>
</dbReference>
<feature type="transmembrane region" description="Helical" evidence="12">
    <location>
        <begin position="244"/>
        <end position="266"/>
    </location>
</feature>
<evidence type="ECO:0000256" key="8">
    <source>
        <dbReference type="ARBA" id="ARBA00022989"/>
    </source>
</evidence>
<dbReference type="Pfam" id="PF00005">
    <property type="entry name" value="ABC_tran"/>
    <property type="match status" value="2"/>
</dbReference>
<evidence type="ECO:0000256" key="7">
    <source>
        <dbReference type="ARBA" id="ARBA00022840"/>
    </source>
</evidence>
<dbReference type="InterPro" id="IPR003439">
    <property type="entry name" value="ABC_transporter-like_ATP-bd"/>
</dbReference>
<evidence type="ECO:0000256" key="9">
    <source>
        <dbReference type="ARBA" id="ARBA00023136"/>
    </source>
</evidence>
<feature type="compositionally biased region" description="Basic residues" evidence="11">
    <location>
        <begin position="714"/>
        <end position="726"/>
    </location>
</feature>
<feature type="transmembrane region" description="Helical" evidence="12">
    <location>
        <begin position="316"/>
        <end position="338"/>
    </location>
</feature>
<name>A0A3M6UB12_POCDA</name>
<dbReference type="EMBL" id="RCHS01001889">
    <property type="protein sequence ID" value="RMX50857.1"/>
    <property type="molecule type" value="Genomic_DNA"/>
</dbReference>
<proteinExistence type="inferred from homology"/>
<dbReference type="PROSITE" id="PS50893">
    <property type="entry name" value="ABC_TRANSPORTER_2"/>
    <property type="match status" value="2"/>
</dbReference>
<feature type="domain" description="ABC transporter" evidence="13">
    <location>
        <begin position="1113"/>
        <end position="1347"/>
    </location>
</feature>
<feature type="transmembrane region" description="Helical" evidence="12">
    <location>
        <begin position="1018"/>
        <end position="1040"/>
    </location>
</feature>
<keyword evidence="8 12" id="KW-1133">Transmembrane helix</keyword>
<dbReference type="InterPro" id="IPR050173">
    <property type="entry name" value="ABC_transporter_C-like"/>
</dbReference>
<keyword evidence="5" id="KW-0677">Repeat</keyword>
<keyword evidence="10" id="KW-0325">Glycoprotein</keyword>
<dbReference type="InterPro" id="IPR017871">
    <property type="entry name" value="ABC_transporter-like_CS"/>
</dbReference>
<gene>
    <name evidence="15" type="ORF">pdam_00017257</name>
</gene>
<feature type="region of interest" description="Disordered" evidence="11">
    <location>
        <begin position="1"/>
        <end position="51"/>
    </location>
</feature>
<evidence type="ECO:0000256" key="2">
    <source>
        <dbReference type="ARBA" id="ARBA00009726"/>
    </source>
</evidence>
<dbReference type="PROSITE" id="PS00211">
    <property type="entry name" value="ABC_TRANSPORTER_1"/>
    <property type="match status" value="2"/>
</dbReference>
<feature type="domain" description="ABC transmembrane type-1" evidence="14">
    <location>
        <begin position="132"/>
        <end position="307"/>
    </location>
</feature>
<dbReference type="Gene3D" id="3.40.50.300">
    <property type="entry name" value="P-loop containing nucleotide triphosphate hydrolases"/>
    <property type="match status" value="2"/>
</dbReference>
<evidence type="ECO:0008006" key="17">
    <source>
        <dbReference type="Google" id="ProtNLM"/>
    </source>
</evidence>
<evidence type="ECO:0000259" key="13">
    <source>
        <dbReference type="PROSITE" id="PS50893"/>
    </source>
</evidence>
<evidence type="ECO:0000259" key="14">
    <source>
        <dbReference type="PROSITE" id="PS50929"/>
    </source>
</evidence>
<feature type="transmembrane region" description="Helical" evidence="12">
    <location>
        <begin position="906"/>
        <end position="927"/>
    </location>
</feature>
<evidence type="ECO:0000313" key="16">
    <source>
        <dbReference type="Proteomes" id="UP000275408"/>
    </source>
</evidence>
<dbReference type="SMART" id="SM00382">
    <property type="entry name" value="AAA"/>
    <property type="match status" value="2"/>
</dbReference>
<dbReference type="PANTHER" id="PTHR24223">
    <property type="entry name" value="ATP-BINDING CASSETTE SUB-FAMILY C"/>
    <property type="match status" value="1"/>
</dbReference>
<feature type="region of interest" description="Disordered" evidence="11">
    <location>
        <begin position="652"/>
        <end position="676"/>
    </location>
</feature>
<feature type="compositionally biased region" description="Polar residues" evidence="11">
    <location>
        <begin position="9"/>
        <end position="23"/>
    </location>
</feature>
<evidence type="ECO:0000256" key="6">
    <source>
        <dbReference type="ARBA" id="ARBA00022741"/>
    </source>
</evidence>
<dbReference type="STRING" id="46731.A0A3M6UB12"/>
<dbReference type="Proteomes" id="UP000275408">
    <property type="component" value="Unassembled WGS sequence"/>
</dbReference>
<dbReference type="CDD" id="cd03244">
    <property type="entry name" value="ABCC_MRP_domain2"/>
    <property type="match status" value="1"/>
</dbReference>
<dbReference type="FunFam" id="1.20.1560.10:FF:000015">
    <property type="entry name" value="multidrug resistance-associated protein 5 isoform X1"/>
    <property type="match status" value="1"/>
</dbReference>
<dbReference type="FunFam" id="3.40.50.300:FF:000074">
    <property type="entry name" value="Multidrug resistance-associated protein 5 isoform 1"/>
    <property type="match status" value="1"/>
</dbReference>
<feature type="transmembrane region" description="Helical" evidence="12">
    <location>
        <begin position="933"/>
        <end position="952"/>
    </location>
</feature>
<dbReference type="Gene3D" id="1.20.1560.10">
    <property type="entry name" value="ABC transporter type 1, transmembrane domain"/>
    <property type="match status" value="2"/>
</dbReference>
<dbReference type="InterPro" id="IPR003593">
    <property type="entry name" value="AAA+_ATPase"/>
</dbReference>
<dbReference type="InterPro" id="IPR011527">
    <property type="entry name" value="ABC1_TM_dom"/>
</dbReference>
<comment type="similarity">
    <text evidence="2">Belongs to the ABC transporter superfamily. ABCC family. Conjugate transporter (TC 3.A.1.208) subfamily.</text>
</comment>
<evidence type="ECO:0000256" key="1">
    <source>
        <dbReference type="ARBA" id="ARBA00004127"/>
    </source>
</evidence>
<keyword evidence="9 12" id="KW-0472">Membrane</keyword>
<dbReference type="GO" id="GO:0012505">
    <property type="term" value="C:endomembrane system"/>
    <property type="evidence" value="ECO:0007669"/>
    <property type="project" value="UniProtKB-SubCell"/>
</dbReference>
<dbReference type="OrthoDB" id="6500128at2759"/>
<keyword evidence="6" id="KW-0547">Nucleotide-binding</keyword>
<dbReference type="SUPFAM" id="SSF90123">
    <property type="entry name" value="ABC transporter transmembrane region"/>
    <property type="match status" value="2"/>
</dbReference>
<dbReference type="PROSITE" id="PS50929">
    <property type="entry name" value="ABC_TM1F"/>
    <property type="match status" value="2"/>
</dbReference>
<keyword evidence="4 12" id="KW-0812">Transmembrane</keyword>
<accession>A0A3M6UB12</accession>
<feature type="region of interest" description="Disordered" evidence="11">
    <location>
        <begin position="714"/>
        <end position="753"/>
    </location>
</feature>
<dbReference type="SUPFAM" id="SSF52540">
    <property type="entry name" value="P-loop containing nucleoside triphosphate hydrolases"/>
    <property type="match status" value="2"/>
</dbReference>
<evidence type="ECO:0000256" key="4">
    <source>
        <dbReference type="ARBA" id="ARBA00022692"/>
    </source>
</evidence>
<dbReference type="GO" id="GO:0005524">
    <property type="term" value="F:ATP binding"/>
    <property type="evidence" value="ECO:0007669"/>
    <property type="project" value="UniProtKB-KW"/>
</dbReference>
<evidence type="ECO:0000256" key="3">
    <source>
        <dbReference type="ARBA" id="ARBA00022448"/>
    </source>
</evidence>